<evidence type="ECO:0000256" key="2">
    <source>
        <dbReference type="SAM" id="Coils"/>
    </source>
</evidence>
<name>A0ABQ0AXY3_9FIRM</name>
<dbReference type="InterPro" id="IPR006143">
    <property type="entry name" value="RND_pump_MFP"/>
</dbReference>
<dbReference type="Gene3D" id="2.40.30.170">
    <property type="match status" value="1"/>
</dbReference>
<dbReference type="PANTHER" id="PTHR30469:SF33">
    <property type="entry name" value="SLR1207 PROTEIN"/>
    <property type="match status" value="1"/>
</dbReference>
<feature type="domain" description="Multidrug resistance protein MdtA-like barrel-sandwich hybrid" evidence="5">
    <location>
        <begin position="69"/>
        <end position="368"/>
    </location>
</feature>
<feature type="coiled-coil region" evidence="2">
    <location>
        <begin position="306"/>
        <end position="333"/>
    </location>
</feature>
<evidence type="ECO:0000259" key="5">
    <source>
        <dbReference type="Pfam" id="PF25917"/>
    </source>
</evidence>
<dbReference type="InterPro" id="IPR058636">
    <property type="entry name" value="Beta-barrel_YknX"/>
</dbReference>
<feature type="region of interest" description="Disordered" evidence="3">
    <location>
        <begin position="522"/>
        <end position="560"/>
    </location>
</feature>
<comment type="caution">
    <text evidence="7">The sequence shown here is derived from an EMBL/GenBank/DDBJ whole genome shotgun (WGS) entry which is preliminary data.</text>
</comment>
<dbReference type="Pfam" id="PF25917">
    <property type="entry name" value="BSH_RND"/>
    <property type="match status" value="1"/>
</dbReference>
<sequence length="560" mass="58961">MKKKKKWVRIIVILLILAAALTGLMVWKNKKAKAAAAEAESHNTATVEKRSITSELSSSGTLAAKDTYSITSMVEGEVVSANFEEGDQVEKGQVLYEIDKSSMDTELTSAENSLTRSQNSYSEALEDYNQAVSDYSGNTYKATESGYIKELYISAGNKVSGNTKLADLYSDDVMEIRIPFLSAEAAQITAGSAATLTLVDSGEQVAATVKAVANREETLSGGRLVRYVTFTVNNPGGLTTSSKASAQVGDWIGSEEGVFEASVDTTMEADLATSVEVEAVLVNEGDYVTKGTPLFRMTSKTADKLIQSYKDSLDKAQESVESAQSKLESTQDSYDNYTITAPISGQVITKTYKVGDNITKNSSSTTVLATIYDLSSLTFEMSIDELDIQNVKVGQKVTVTADAYEGQTFSGTVTNVSLESTYSNGVSTYPVTVTMDEVGDLLPGMNVDGVITLDQADDVLTIPVDALMRGNQVYVKDDTVKEQQGAVPAGFRAVEVETGLTNDSYVEIKSGLSEGDTVYVAESSTSSSTSMMMPAGGMGGGPGGGGPGGGPGGGGGGGPR</sequence>
<evidence type="ECO:0000313" key="7">
    <source>
        <dbReference type="EMBL" id="GAA6268889.1"/>
    </source>
</evidence>
<dbReference type="Gene3D" id="2.40.420.20">
    <property type="match status" value="1"/>
</dbReference>
<evidence type="ECO:0000256" key="4">
    <source>
        <dbReference type="SAM" id="Phobius"/>
    </source>
</evidence>
<keyword evidence="4" id="KW-0472">Membrane</keyword>
<dbReference type="Gene3D" id="2.40.50.100">
    <property type="match status" value="2"/>
</dbReference>
<keyword evidence="4" id="KW-0812">Transmembrane</keyword>
<feature type="compositionally biased region" description="Gly residues" evidence="3">
    <location>
        <begin position="536"/>
        <end position="560"/>
    </location>
</feature>
<evidence type="ECO:0000313" key="8">
    <source>
        <dbReference type="Proteomes" id="UP001600894"/>
    </source>
</evidence>
<reference evidence="7 8" key="1">
    <citation type="submission" date="2024-04" db="EMBL/GenBank/DDBJ databases">
        <title>Defined microbial consortia suppress multidrug-resistant proinflammatory Enterobacteriaceae via ecological control.</title>
        <authorList>
            <person name="Furuichi M."/>
            <person name="Kawaguchi T."/>
            <person name="Pust M."/>
            <person name="Yasuma K."/>
            <person name="Plichta D."/>
            <person name="Hasegawa N."/>
            <person name="Ohya T."/>
            <person name="Bhattarai S."/>
            <person name="Sasajima S."/>
            <person name="Aoto Y."/>
            <person name="Tuganbaev T."/>
            <person name="Yaginuma M."/>
            <person name="Ueda M."/>
            <person name="Okahashi N."/>
            <person name="Amafuji K."/>
            <person name="Kiridooshi Y."/>
            <person name="Sugita K."/>
            <person name="Strazar M."/>
            <person name="Skelly A."/>
            <person name="Suda W."/>
            <person name="Hattori M."/>
            <person name="Nakamoto N."/>
            <person name="Caballero S."/>
            <person name="Norman J."/>
            <person name="Olle B."/>
            <person name="Tanoue T."/>
            <person name="Arita M."/>
            <person name="Bucci V."/>
            <person name="Atarashi K."/>
            <person name="Xavier R."/>
            <person name="Honda K."/>
        </authorList>
    </citation>
    <scope>NUCLEOTIDE SEQUENCE [LARGE SCALE GENOMIC DNA]</scope>
    <source>
        <strain evidence="8">f13</strain>
    </source>
</reference>
<protein>
    <recommendedName>
        <fullName evidence="9">HlyD family secretion protein</fullName>
    </recommendedName>
</protein>
<feature type="transmembrane region" description="Helical" evidence="4">
    <location>
        <begin position="7"/>
        <end position="27"/>
    </location>
</feature>
<dbReference type="RefSeq" id="WP_176253830.1">
    <property type="nucleotide sequence ID" value="NZ_BAABXL010000001.1"/>
</dbReference>
<feature type="domain" description="YknX-like beta-barrel" evidence="6">
    <location>
        <begin position="380"/>
        <end position="447"/>
    </location>
</feature>
<keyword evidence="4" id="KW-1133">Transmembrane helix</keyword>
<dbReference type="Pfam" id="PF25990">
    <property type="entry name" value="Beta-barrel_YknX"/>
    <property type="match status" value="1"/>
</dbReference>
<comment type="similarity">
    <text evidence="1">Belongs to the membrane fusion protein (MFP) (TC 8.A.1) family.</text>
</comment>
<proteinExistence type="inferred from homology"/>
<dbReference type="InterPro" id="IPR058625">
    <property type="entry name" value="MdtA-like_BSH"/>
</dbReference>
<organism evidence="7 8">
    <name type="scientific">Enterocloster alcoholdehydrogenati</name>
    <dbReference type="NCBI Taxonomy" id="2547410"/>
    <lineage>
        <taxon>Bacteria</taxon>
        <taxon>Bacillati</taxon>
        <taxon>Bacillota</taxon>
        <taxon>Clostridia</taxon>
        <taxon>Lachnospirales</taxon>
        <taxon>Lachnospiraceae</taxon>
        <taxon>Enterocloster</taxon>
    </lineage>
</organism>
<evidence type="ECO:0000256" key="3">
    <source>
        <dbReference type="SAM" id="MobiDB-lite"/>
    </source>
</evidence>
<dbReference type="EMBL" id="BAABXL010000001">
    <property type="protein sequence ID" value="GAA6268889.1"/>
    <property type="molecule type" value="Genomic_DNA"/>
</dbReference>
<dbReference type="Proteomes" id="UP001600894">
    <property type="component" value="Unassembled WGS sequence"/>
</dbReference>
<accession>A0ABQ0AXY3</accession>
<evidence type="ECO:0008006" key="9">
    <source>
        <dbReference type="Google" id="ProtNLM"/>
    </source>
</evidence>
<dbReference type="SUPFAM" id="SSF111369">
    <property type="entry name" value="HlyD-like secretion proteins"/>
    <property type="match status" value="2"/>
</dbReference>
<evidence type="ECO:0000259" key="6">
    <source>
        <dbReference type="Pfam" id="PF25990"/>
    </source>
</evidence>
<feature type="compositionally biased region" description="Low complexity" evidence="3">
    <location>
        <begin position="523"/>
        <end position="535"/>
    </location>
</feature>
<dbReference type="PANTHER" id="PTHR30469">
    <property type="entry name" value="MULTIDRUG RESISTANCE PROTEIN MDTA"/>
    <property type="match status" value="1"/>
</dbReference>
<keyword evidence="8" id="KW-1185">Reference proteome</keyword>
<evidence type="ECO:0000256" key="1">
    <source>
        <dbReference type="ARBA" id="ARBA00009477"/>
    </source>
</evidence>
<gene>
    <name evidence="7" type="ORF">F130042H8_19490</name>
</gene>
<dbReference type="NCBIfam" id="TIGR01730">
    <property type="entry name" value="RND_mfp"/>
    <property type="match status" value="1"/>
</dbReference>
<keyword evidence="2" id="KW-0175">Coiled coil</keyword>
<dbReference type="Gene3D" id="1.10.287.470">
    <property type="entry name" value="Helix hairpin bin"/>
    <property type="match status" value="1"/>
</dbReference>